<evidence type="ECO:0008006" key="4">
    <source>
        <dbReference type="Google" id="ProtNLM"/>
    </source>
</evidence>
<comment type="caution">
    <text evidence="2">The sequence shown here is derived from an EMBL/GenBank/DDBJ whole genome shotgun (WGS) entry which is preliminary data.</text>
</comment>
<dbReference type="CDD" id="cd02440">
    <property type="entry name" value="AdoMet_MTases"/>
    <property type="match status" value="1"/>
</dbReference>
<dbReference type="InterPro" id="IPR029063">
    <property type="entry name" value="SAM-dependent_MTases_sf"/>
</dbReference>
<dbReference type="AlphaFoldDB" id="F3QHS6"/>
<dbReference type="GeneID" id="43350051"/>
<evidence type="ECO:0000313" key="2">
    <source>
        <dbReference type="EMBL" id="EGG56990.1"/>
    </source>
</evidence>
<evidence type="ECO:0000313" key="3">
    <source>
        <dbReference type="Proteomes" id="UP000005156"/>
    </source>
</evidence>
<dbReference type="OrthoDB" id="9791837at2"/>
<dbReference type="eggNOG" id="COG0500">
    <property type="taxonomic scope" value="Bacteria"/>
</dbReference>
<accession>F3QHS6</accession>
<dbReference type="Pfam" id="PF13489">
    <property type="entry name" value="Methyltransf_23"/>
    <property type="match status" value="1"/>
</dbReference>
<keyword evidence="1" id="KW-0175">Coiled coil</keyword>
<dbReference type="SUPFAM" id="SSF53335">
    <property type="entry name" value="S-adenosyl-L-methionine-dependent methyltransferases"/>
    <property type="match status" value="1"/>
</dbReference>
<evidence type="ECO:0000256" key="1">
    <source>
        <dbReference type="SAM" id="Coils"/>
    </source>
</evidence>
<dbReference type="RefSeq" id="WP_008863531.1">
    <property type="nucleotide sequence ID" value="NZ_GL883684.1"/>
</dbReference>
<proteinExistence type="predicted"/>
<sequence>MKNSERYDKRFYECQKEGSLTSATFILKFILNLFPVRSVVDFGCGIGTWLKICEDEGIEEILGFDANSLPDDLLLIPRNKILILDFEEELPSCKKKFDLAICLECLEHVSEEKAIKVAKRYSTYSDLLLFSAAVPFQDGENHINCQRLSYWTKFFRQEGFSCFDIIRPNLIQGRALVEPWYLQNTLIFAKNDKKQILINKGFNEAIDPVTIYHEDILRHILWKYDKEYDKSLKNEIAKFNSAFASNNEILLQLRTLVEEHNSSQLNFLEIKNAKLEKDLEFLKAQVDLILDRLNLTKRIVFRLKRIFKK</sequence>
<dbReference type="Proteomes" id="UP000005156">
    <property type="component" value="Unassembled WGS sequence"/>
</dbReference>
<reference evidence="2 3" key="1">
    <citation type="submission" date="2011-02" db="EMBL/GenBank/DDBJ databases">
        <authorList>
            <person name="Weinstock G."/>
            <person name="Sodergren E."/>
            <person name="Clifton S."/>
            <person name="Fulton L."/>
            <person name="Fulton B."/>
            <person name="Courtney L."/>
            <person name="Fronick C."/>
            <person name="Harrison M."/>
            <person name="Strong C."/>
            <person name="Farmer C."/>
            <person name="Delahaunty K."/>
            <person name="Markovic C."/>
            <person name="Hall O."/>
            <person name="Minx P."/>
            <person name="Tomlinson C."/>
            <person name="Mitreva M."/>
            <person name="Hou S."/>
            <person name="Chen J."/>
            <person name="Wollam A."/>
            <person name="Pepin K.H."/>
            <person name="Johnson M."/>
            <person name="Bhonagiri V."/>
            <person name="Zhang X."/>
            <person name="Suruliraj S."/>
            <person name="Warren W."/>
            <person name="Chinwalla A."/>
            <person name="Mardis E.R."/>
            <person name="Wilson R.K."/>
        </authorList>
    </citation>
    <scope>NUCLEOTIDE SEQUENCE [LARGE SCALE GENOMIC DNA]</scope>
    <source>
        <strain evidence="2 3">YIT 11859</strain>
    </source>
</reference>
<dbReference type="EMBL" id="AFBP01000011">
    <property type="protein sequence ID" value="EGG56990.1"/>
    <property type="molecule type" value="Genomic_DNA"/>
</dbReference>
<gene>
    <name evidence="2" type="ORF">HMPREF9439_00473</name>
</gene>
<name>F3QHS6_9BURK</name>
<protein>
    <recommendedName>
        <fullName evidence="4">Methyltransferase domain protein</fullName>
    </recommendedName>
</protein>
<dbReference type="Gene3D" id="3.40.50.150">
    <property type="entry name" value="Vaccinia Virus protein VP39"/>
    <property type="match status" value="1"/>
</dbReference>
<feature type="coiled-coil region" evidence="1">
    <location>
        <begin position="265"/>
        <end position="292"/>
    </location>
</feature>
<organism evidence="2 3">
    <name type="scientific">Parasutterella excrementihominis YIT 11859</name>
    <dbReference type="NCBI Taxonomy" id="762966"/>
    <lineage>
        <taxon>Bacteria</taxon>
        <taxon>Pseudomonadati</taxon>
        <taxon>Pseudomonadota</taxon>
        <taxon>Betaproteobacteria</taxon>
        <taxon>Burkholderiales</taxon>
        <taxon>Sutterellaceae</taxon>
        <taxon>Parasutterella</taxon>
    </lineage>
</organism>
<dbReference type="HOGENOM" id="CLU_899697_0_0_4"/>
<keyword evidence="3" id="KW-1185">Reference proteome</keyword>